<keyword evidence="3" id="KW-1185">Reference proteome</keyword>
<proteinExistence type="predicted"/>
<evidence type="ECO:0000313" key="2">
    <source>
        <dbReference type="EMBL" id="CZT13396.1"/>
    </source>
</evidence>
<dbReference type="PANTHER" id="PTHR35910:SF6">
    <property type="entry name" value="2EXR DOMAIN-CONTAINING PROTEIN"/>
    <property type="match status" value="1"/>
</dbReference>
<dbReference type="AlphaFoldDB" id="A0A1E1LSH1"/>
<sequence>MSTDQKDTAAFLEMQLAASSDGPSSSFITDEKDILELLAVLPDVFQLLFLQLGEDLNRFDFFKKLPMELRLMVWRLSFPRDRLVDMNEIVHVDMDHFWRGLPEPDCEISRGTERNCPFPATLHINQESRKETLNHYCVVLRPEGYSQKLETLCYNPGLDTLFFSLKETPELRKWIELLQEASPRLFSLIEKVEIRNQRPCLAFFETPGFGNAKGMELLRRSLVVLSKFSGLKYLKYVKYPFANGYPIWPAAVIKDQEDKIISAFIPAESNGFLMIFVDLAIKESQNGRLPLFSIVQGSGGTYLGLA</sequence>
<feature type="domain" description="2EXR" evidence="1">
    <location>
        <begin position="59"/>
        <end position="161"/>
    </location>
</feature>
<organism evidence="2 3">
    <name type="scientific">Rhynchosporium graminicola</name>
    <dbReference type="NCBI Taxonomy" id="2792576"/>
    <lineage>
        <taxon>Eukaryota</taxon>
        <taxon>Fungi</taxon>
        <taxon>Dikarya</taxon>
        <taxon>Ascomycota</taxon>
        <taxon>Pezizomycotina</taxon>
        <taxon>Leotiomycetes</taxon>
        <taxon>Helotiales</taxon>
        <taxon>Ploettnerulaceae</taxon>
        <taxon>Rhynchosporium</taxon>
    </lineage>
</organism>
<evidence type="ECO:0000313" key="3">
    <source>
        <dbReference type="Proteomes" id="UP000178129"/>
    </source>
</evidence>
<accession>A0A1E1LSH1</accession>
<dbReference type="InParanoid" id="A0A1E1LSH1"/>
<dbReference type="Proteomes" id="UP000178129">
    <property type="component" value="Unassembled WGS sequence"/>
</dbReference>
<dbReference type="EMBL" id="FJUW01000087">
    <property type="protein sequence ID" value="CZT13396.1"/>
    <property type="molecule type" value="Genomic_DNA"/>
</dbReference>
<name>A0A1E1LSH1_9HELO</name>
<gene>
    <name evidence="2" type="ORF">RCO7_09790</name>
</gene>
<dbReference type="Pfam" id="PF20150">
    <property type="entry name" value="2EXR"/>
    <property type="match status" value="1"/>
</dbReference>
<dbReference type="InterPro" id="IPR045518">
    <property type="entry name" value="2EXR"/>
</dbReference>
<reference evidence="3" key="1">
    <citation type="submission" date="2016-03" db="EMBL/GenBank/DDBJ databases">
        <authorList>
            <person name="Ploux O."/>
        </authorList>
    </citation>
    <scope>NUCLEOTIDE SEQUENCE [LARGE SCALE GENOMIC DNA]</scope>
    <source>
        <strain evidence="3">UK7</strain>
    </source>
</reference>
<dbReference type="PANTHER" id="PTHR35910">
    <property type="entry name" value="2EXR DOMAIN-CONTAINING PROTEIN"/>
    <property type="match status" value="1"/>
</dbReference>
<evidence type="ECO:0000259" key="1">
    <source>
        <dbReference type="Pfam" id="PF20150"/>
    </source>
</evidence>
<comment type="caution">
    <text evidence="2">The sequence shown here is derived from an EMBL/GenBank/DDBJ whole genome shotgun (WGS) entry which is preliminary data.</text>
</comment>
<protein>
    <recommendedName>
        <fullName evidence="1">2EXR domain-containing protein</fullName>
    </recommendedName>
</protein>